<protein>
    <submittedName>
        <fullName evidence="3">Uncharacterized protein</fullName>
    </submittedName>
</protein>
<dbReference type="PANTHER" id="PTHR47331:SF6">
    <property type="entry name" value="DOUBLECORTIN DOMAIN-CONTAINING PROTEIN"/>
    <property type="match status" value="1"/>
</dbReference>
<feature type="region of interest" description="Disordered" evidence="2">
    <location>
        <begin position="1"/>
        <end position="86"/>
    </location>
</feature>
<accession>A0A6S7GU36</accession>
<evidence type="ECO:0000313" key="4">
    <source>
        <dbReference type="Proteomes" id="UP001152795"/>
    </source>
</evidence>
<feature type="compositionally biased region" description="Basic and acidic residues" evidence="2">
    <location>
        <begin position="69"/>
        <end position="86"/>
    </location>
</feature>
<feature type="compositionally biased region" description="Polar residues" evidence="2">
    <location>
        <begin position="51"/>
        <end position="61"/>
    </location>
</feature>
<keyword evidence="4" id="KW-1185">Reference proteome</keyword>
<dbReference type="PANTHER" id="PTHR47331">
    <property type="entry name" value="PHD-TYPE DOMAIN-CONTAINING PROTEIN"/>
    <property type="match status" value="1"/>
</dbReference>
<sequence>MADKTTVDNPEVGTLDTFLSQNTAENTVENTGQNEINSTKPDKASPETDENTLSVSTNDPSSRPKRSVKPTEKSIENRVQSDHSKLDKLSQFNCGETQFLANVSDPKHQKEYETLQKLVNNRSEYIHTVINEANERKKELLLEINSVHHSRISRSSRSSTTSSTAARALARAEATAALKKVEMQKWRSLRESQSAMEIQQQELALAQKKMEEKSRMESLLLEEEAAVAVAKAQAIDKELSLVDHQDPEHFDLPQDDPAERVQNYINSQRFEESNIGQDSSPPVPNHVIGPQLPQNTNHPIREKPLNRRLDPAANSFIPQPQNSRTDPSTNAISSYIQFMARRELIANKIQRFDDNPRNFYGWKESFKNMIRDIHLSPSEELSLIIEYTSNESKKLAQRLRNAYINKPTKGVEILWQKLSQRFGSNAVITEVHLNKLKDLPKIGFRDNKKFQELGDLLLELQCAKNDGGYRGLRILDEPAYIKPVIAKLPGDIQSRWQKHAFRYKKQHAEVDYPPFSEFVTFIQELSLERNDPNLIIEIPERKNTGMRNPSWRQEISVKKTEIEAQDRRVGHDPPPRNPTNWCIVHHKGHPLSKCRAFQAMPLDERTTILRKNRVCFRCIASCDHLAKDCKAKVMCTECGSNKHLAALHVDGEQRHGGEQVANKDQSDDGANPRQNQHAGEITNKCTEICGNSPGGKSCSKICLANIYVTGHPETKVKAYVVIDDQSNSSLAKSELLDRLNVHGQATSYSLRTCAGTTQIRGRCSKNLVVESVDSNKSHQLSNVIECNAIPDSKEEIPSPEVARAHPHLREIVDKIPEIRGDVDILLLIGRNAPPLQKVHESRNGPRNAPWAQRLDLGWVIIGHACLDGAHTPKPSCYKTNVLESGRPSILSPCPNRFHIKEYTSTASAVPCDGNNDQRKETFENGNFDDGLAAKVFASSKDDNKPGPSVEDRRFVNIMEHQMVKNEAGNWEAPLPFRNPISRLPDNREDTRRRRSQTLYKTGRSLRRLYDPLGIAAPVVIKAKILLRAMTTSLKRHPLDDWDQPLPEQYNASWEAWCKSLSDLTEVRVPRTYASVSLSEASRVEIHTFCDASTEAIAAVSYIKVVLKDGQAQVSFVFGKAKLAPSHATTIPRLELCAAVLGVEITELVIEELAVKPHSVTYYTDSKVTLGYILNETRRFYVYVSNRVQRIRRSSSPDQWRYVATDLNPADLATRSVKACDLKDSSWLAGPKFLQSTISFDVPPETETFQPPQEDLELRPEITTLATNAKPAVQKNLGTDRFLRFSRWANLVNAVSKLMMVAQHHHHAKASVGNETTVIQARKRAQLLIVRNLEIEAFEEEFDSLEKKKGLSKTSPLLKLNPIIDSDSLIRIGGRLKRADLPYEERHPLILPGKHHVTSLIVKNCHEEAKHQGRHFTHGMIEMPADFLQWHESMCAEFPTRFNRLFRGPMWSGVDEEHYGYTIMAKVNVACISTRTVATKTASSEFSNGPVIQEQALKDMKAAYHSGRFWIKGDGCDIKPALQQSVKGVWNGDADLGDGKLQELRTDYEERLKIFNKLASPQEDIRKVKDDVEKVTVDLETNKQFLVQGVMKAQRAYTDKSKTPNPSKKVLMELSWERVEYSELLQQCQWLLSYVKTLNASIGQSSQVLHVQNSMSDKTSEWETYLRNLFVKKRQPAATHVFVFLLSDERRNKKPYCLPIQYIPYHSLKDQTVRELTNNIRKEMANF</sequence>
<evidence type="ECO:0000256" key="1">
    <source>
        <dbReference type="SAM" id="Coils"/>
    </source>
</evidence>
<proteinExistence type="predicted"/>
<dbReference type="Proteomes" id="UP001152795">
    <property type="component" value="Unassembled WGS sequence"/>
</dbReference>
<organism evidence="3 4">
    <name type="scientific">Paramuricea clavata</name>
    <name type="common">Red gorgonian</name>
    <name type="synonym">Violescent sea-whip</name>
    <dbReference type="NCBI Taxonomy" id="317549"/>
    <lineage>
        <taxon>Eukaryota</taxon>
        <taxon>Metazoa</taxon>
        <taxon>Cnidaria</taxon>
        <taxon>Anthozoa</taxon>
        <taxon>Octocorallia</taxon>
        <taxon>Malacalcyonacea</taxon>
        <taxon>Plexauridae</taxon>
        <taxon>Paramuricea</taxon>
    </lineage>
</organism>
<dbReference type="Pfam" id="PF05380">
    <property type="entry name" value="Peptidase_A17"/>
    <property type="match status" value="1"/>
</dbReference>
<feature type="coiled-coil region" evidence="1">
    <location>
        <begin position="189"/>
        <end position="216"/>
    </location>
</feature>
<feature type="compositionally biased region" description="Polar residues" evidence="2">
    <location>
        <begin position="17"/>
        <end position="39"/>
    </location>
</feature>
<dbReference type="EMBL" id="CACRXK020002678">
    <property type="protein sequence ID" value="CAB3995518.1"/>
    <property type="molecule type" value="Genomic_DNA"/>
</dbReference>
<feature type="region of interest" description="Disordered" evidence="2">
    <location>
        <begin position="654"/>
        <end position="677"/>
    </location>
</feature>
<name>A0A6S7GU36_PARCT</name>
<comment type="caution">
    <text evidence="3">The sequence shown here is derived from an EMBL/GenBank/DDBJ whole genome shotgun (WGS) entry which is preliminary data.</text>
</comment>
<reference evidence="3" key="1">
    <citation type="submission" date="2020-04" db="EMBL/GenBank/DDBJ databases">
        <authorList>
            <person name="Alioto T."/>
            <person name="Alioto T."/>
            <person name="Gomez Garrido J."/>
        </authorList>
    </citation>
    <scope>NUCLEOTIDE SEQUENCE</scope>
    <source>
        <strain evidence="3">A484AB</strain>
    </source>
</reference>
<dbReference type="InterPro" id="IPR008042">
    <property type="entry name" value="Retrotrans_Pao"/>
</dbReference>
<gene>
    <name evidence="3" type="ORF">PACLA_8A070418</name>
</gene>
<dbReference type="OrthoDB" id="10068969at2759"/>
<feature type="region of interest" description="Disordered" evidence="2">
    <location>
        <begin position="272"/>
        <end position="302"/>
    </location>
</feature>
<evidence type="ECO:0000256" key="2">
    <source>
        <dbReference type="SAM" id="MobiDB-lite"/>
    </source>
</evidence>
<evidence type="ECO:0000313" key="3">
    <source>
        <dbReference type="EMBL" id="CAB3995518.1"/>
    </source>
</evidence>
<keyword evidence="1" id="KW-0175">Coiled coil</keyword>